<accession>A8RCW6</accession>
<dbReference type="STRING" id="428127.EUBDOL_01521"/>
<protein>
    <submittedName>
        <fullName evidence="1">Uncharacterized protein</fullName>
    </submittedName>
</protein>
<dbReference type="AlphaFoldDB" id="A8RCW6"/>
<dbReference type="EMBL" id="ABAW02000021">
    <property type="protein sequence ID" value="EDP10922.1"/>
    <property type="molecule type" value="Genomic_DNA"/>
</dbReference>
<gene>
    <name evidence="1" type="ORF">EUBDOL_01521</name>
</gene>
<evidence type="ECO:0000313" key="1">
    <source>
        <dbReference type="EMBL" id="EDP10922.1"/>
    </source>
</evidence>
<name>A8RCW6_9FIRM</name>
<dbReference type="HOGENOM" id="CLU_2553177_0_0_9"/>
<comment type="caution">
    <text evidence="1">The sequence shown here is derived from an EMBL/GenBank/DDBJ whole genome shotgun (WGS) entry which is preliminary data.</text>
</comment>
<organism evidence="1 2">
    <name type="scientific">Amedibacillus dolichus DSM 3991</name>
    <dbReference type="NCBI Taxonomy" id="428127"/>
    <lineage>
        <taxon>Bacteria</taxon>
        <taxon>Bacillati</taxon>
        <taxon>Bacillota</taxon>
        <taxon>Erysipelotrichia</taxon>
        <taxon>Erysipelotrichales</taxon>
        <taxon>Erysipelotrichaceae</taxon>
        <taxon>Amedibacillus</taxon>
    </lineage>
</organism>
<dbReference type="Proteomes" id="UP000004090">
    <property type="component" value="Unassembled WGS sequence"/>
</dbReference>
<proteinExistence type="predicted"/>
<dbReference type="GeneID" id="92793657"/>
<dbReference type="RefSeq" id="WP_004800011.1">
    <property type="nucleotide sequence ID" value="NZ_DS483476.1"/>
</dbReference>
<reference evidence="1 2" key="1">
    <citation type="submission" date="2007-09" db="EMBL/GenBank/DDBJ databases">
        <title>Draft genome sequence of Eubacterium dolichum (DSM 3991).</title>
        <authorList>
            <person name="Sudarsanam P."/>
            <person name="Ley R."/>
            <person name="Guruge J."/>
            <person name="Turnbaugh P.J."/>
            <person name="Mahowald M."/>
            <person name="Liep D."/>
            <person name="Gordon J."/>
        </authorList>
    </citation>
    <scope>NUCLEOTIDE SEQUENCE [LARGE SCALE GENOMIC DNA]</scope>
    <source>
        <strain evidence="1 2">DSM 3991</strain>
    </source>
</reference>
<evidence type="ECO:0000313" key="2">
    <source>
        <dbReference type="Proteomes" id="UP000004090"/>
    </source>
</evidence>
<sequence>MFKTDDTNLIYEQLEKIKPILEQEKIKAILEQEKIKAKVIEKPKPNRKEYDFTKVNLKSFSKKHLIKIIYGLQAELNQYKEVFNNAS</sequence>
<reference evidence="1 2" key="2">
    <citation type="submission" date="2007-09" db="EMBL/GenBank/DDBJ databases">
        <authorList>
            <person name="Fulton L."/>
            <person name="Clifton S."/>
            <person name="Fulton B."/>
            <person name="Xu J."/>
            <person name="Minx P."/>
            <person name="Pepin K.H."/>
            <person name="Johnson M."/>
            <person name="Thiruvilangam P."/>
            <person name="Bhonagiri V."/>
            <person name="Nash W.E."/>
            <person name="Mardis E.R."/>
            <person name="Wilson R.K."/>
        </authorList>
    </citation>
    <scope>NUCLEOTIDE SEQUENCE [LARGE SCALE GENOMIC DNA]</scope>
    <source>
        <strain evidence="1 2">DSM 3991</strain>
    </source>
</reference>